<keyword evidence="6 8" id="KW-0539">Nucleus</keyword>
<evidence type="ECO:0000256" key="2">
    <source>
        <dbReference type="ARBA" id="ARBA00004123"/>
    </source>
</evidence>
<dbReference type="Gene3D" id="3.20.100.10">
    <property type="entry name" value="mRNA triphosphatase Cet1-like"/>
    <property type="match status" value="1"/>
</dbReference>
<dbReference type="PANTHER" id="PTHR28118">
    <property type="entry name" value="POLYNUCLEOTIDE 5'-TRIPHOSPHATASE-RELATED"/>
    <property type="match status" value="1"/>
</dbReference>
<evidence type="ECO:0000256" key="8">
    <source>
        <dbReference type="RuleBase" id="RU367053"/>
    </source>
</evidence>
<evidence type="ECO:0000256" key="3">
    <source>
        <dbReference type="ARBA" id="ARBA00006345"/>
    </source>
</evidence>
<comment type="catalytic activity">
    <reaction evidence="7">
        <text>a 5'-end triphospho-ribonucleoside in mRNA + H2O = a 5'-end diphospho-ribonucleoside in mRNA + phosphate + H(+)</text>
        <dbReference type="Rhea" id="RHEA:67004"/>
        <dbReference type="Rhea" id="RHEA-COMP:17164"/>
        <dbReference type="Rhea" id="RHEA-COMP:17165"/>
        <dbReference type="ChEBI" id="CHEBI:15377"/>
        <dbReference type="ChEBI" id="CHEBI:15378"/>
        <dbReference type="ChEBI" id="CHEBI:43474"/>
        <dbReference type="ChEBI" id="CHEBI:167616"/>
        <dbReference type="ChEBI" id="CHEBI:167618"/>
        <dbReference type="EC" id="3.6.1.74"/>
    </reaction>
    <physiologicalReaction direction="left-to-right" evidence="7">
        <dbReference type="Rhea" id="RHEA:67005"/>
    </physiologicalReaction>
</comment>
<protein>
    <recommendedName>
        <fullName evidence="8">mRNA-capping enzyme subunit beta</fullName>
        <ecNumber evidence="8">3.6.1.74</ecNumber>
    </recommendedName>
    <alternativeName>
        <fullName evidence="8">mRNA 5'-phosphatase</fullName>
    </alternativeName>
    <alternativeName>
        <fullName evidence="8">mRNA 5'-triphosphate monophosphatase</fullName>
    </alternativeName>
</protein>
<organism evidence="11 12">
    <name type="scientific">Coprinopsis marcescibilis</name>
    <name type="common">Agaric fungus</name>
    <name type="synonym">Psathyrella marcescibilis</name>
    <dbReference type="NCBI Taxonomy" id="230819"/>
    <lineage>
        <taxon>Eukaryota</taxon>
        <taxon>Fungi</taxon>
        <taxon>Dikarya</taxon>
        <taxon>Basidiomycota</taxon>
        <taxon>Agaricomycotina</taxon>
        <taxon>Agaricomycetes</taxon>
        <taxon>Agaricomycetidae</taxon>
        <taxon>Agaricales</taxon>
        <taxon>Agaricineae</taxon>
        <taxon>Psathyrellaceae</taxon>
        <taxon>Coprinopsis</taxon>
    </lineage>
</organism>
<dbReference type="AlphaFoldDB" id="A0A5C3L3Q1"/>
<dbReference type="SUPFAM" id="SSF55154">
    <property type="entry name" value="CYTH-like phosphatases"/>
    <property type="match status" value="1"/>
</dbReference>
<keyword evidence="12" id="KW-1185">Reference proteome</keyword>
<dbReference type="InterPro" id="IPR040343">
    <property type="entry name" value="Cet1/Ctl1"/>
</dbReference>
<dbReference type="CDD" id="cd07470">
    <property type="entry name" value="CYTH-like_mRNA_RTPase"/>
    <property type="match status" value="1"/>
</dbReference>
<dbReference type="OrthoDB" id="272147at2759"/>
<comment type="subcellular location">
    <subcellularLocation>
        <location evidence="2 8">Nucleus</location>
    </subcellularLocation>
</comment>
<evidence type="ECO:0000256" key="5">
    <source>
        <dbReference type="ARBA" id="ARBA00022801"/>
    </source>
</evidence>
<dbReference type="GO" id="GO:0140818">
    <property type="term" value="F:mRNA 5'-triphosphate monophosphatase activity"/>
    <property type="evidence" value="ECO:0007669"/>
    <property type="project" value="UniProtKB-EC"/>
</dbReference>
<dbReference type="GO" id="GO:0004651">
    <property type="term" value="F:polynucleotide 5'-phosphatase activity"/>
    <property type="evidence" value="ECO:0007669"/>
    <property type="project" value="UniProtKB-UniRule"/>
</dbReference>
<comment type="similarity">
    <text evidence="3 8">Belongs to the fungal TPase family.</text>
</comment>
<dbReference type="EC" id="3.6.1.74" evidence="8"/>
<name>A0A5C3L3Q1_COPMA</name>
<dbReference type="EMBL" id="ML210163">
    <property type="protein sequence ID" value="TFK27624.1"/>
    <property type="molecule type" value="Genomic_DNA"/>
</dbReference>
<evidence type="ECO:0000256" key="9">
    <source>
        <dbReference type="SAM" id="MobiDB-lite"/>
    </source>
</evidence>
<dbReference type="Proteomes" id="UP000307440">
    <property type="component" value="Unassembled WGS sequence"/>
</dbReference>
<keyword evidence="5 8" id="KW-0378">Hydrolase</keyword>
<sequence length="305" mass="34171">MHHSRQQEPGASSSSAQPGAGDNPTLPPLSLSILGVEPLDEFIKEIADFVHHMIVNKPEGLHGMVEVEAKIGVLKENASGTRMRLPVLVESILAPDTLDTRFESNMSSHQHRHYRQLLSNLGASPSSAHTASPLECKHLVYVDSFYKDPDASPVERRYRGHDKIRVTRDEKTNTAVECVKKLRLGDLNIYSPKRAADWRVSVNLEMPVKIPTGPSTHTRRKDRLRYRHEEFVIDLTQVVSQQAIGSPQTTHELELEIARAELLVATAAKRNDVTCSEHERSAFDELIRAFVNNARILVRNSPGFD</sequence>
<evidence type="ECO:0000313" key="11">
    <source>
        <dbReference type="EMBL" id="TFK27624.1"/>
    </source>
</evidence>
<evidence type="ECO:0000313" key="12">
    <source>
        <dbReference type="Proteomes" id="UP000307440"/>
    </source>
</evidence>
<accession>A0A5C3L3Q1</accession>
<dbReference type="STRING" id="230819.A0A5C3L3Q1"/>
<evidence type="ECO:0000259" key="10">
    <source>
        <dbReference type="Pfam" id="PF02940"/>
    </source>
</evidence>
<dbReference type="InterPro" id="IPR004206">
    <property type="entry name" value="mRNA_triPase_Cet1"/>
</dbReference>
<comment type="function">
    <text evidence="8">First step of mRNA capping. Converts the 5'-triphosphate end of a nascent mRNA chain into a diphosphate end.</text>
</comment>
<feature type="domain" description="mRNA triphosphatase Cet1-like" evidence="10">
    <location>
        <begin position="40"/>
        <end position="257"/>
    </location>
</feature>
<keyword evidence="8" id="KW-0506">mRNA capping</keyword>
<keyword evidence="4 8" id="KW-0507">mRNA processing</keyword>
<comment type="subunit">
    <text evidence="8">Heterodimer. The mRNA-capping enzyme is composed of two separate chains alpha and beta, respectively a mRNA guanylyltransferase and an mRNA 5'-triphosphate monophosphatase.</text>
</comment>
<dbReference type="InterPro" id="IPR037009">
    <property type="entry name" value="mRNA_triPase_Cet1_sf"/>
</dbReference>
<evidence type="ECO:0000256" key="4">
    <source>
        <dbReference type="ARBA" id="ARBA00022664"/>
    </source>
</evidence>
<dbReference type="GO" id="GO:0006370">
    <property type="term" value="P:7-methylguanosine mRNA capping"/>
    <property type="evidence" value="ECO:0007669"/>
    <property type="project" value="UniProtKB-UniRule"/>
</dbReference>
<proteinExistence type="inferred from homology"/>
<evidence type="ECO:0000256" key="6">
    <source>
        <dbReference type="ARBA" id="ARBA00023242"/>
    </source>
</evidence>
<dbReference type="InterPro" id="IPR033469">
    <property type="entry name" value="CYTH-like_dom_sf"/>
</dbReference>
<feature type="compositionally biased region" description="Low complexity" evidence="9">
    <location>
        <begin position="7"/>
        <end position="21"/>
    </location>
</feature>
<feature type="region of interest" description="Disordered" evidence="9">
    <location>
        <begin position="1"/>
        <end position="26"/>
    </location>
</feature>
<dbReference type="GO" id="GO:0031533">
    <property type="term" value="C:mRNA capping enzyme complex"/>
    <property type="evidence" value="ECO:0007669"/>
    <property type="project" value="UniProtKB-UniRule"/>
</dbReference>
<dbReference type="PANTHER" id="PTHR28118:SF1">
    <property type="entry name" value="POLYNUCLEOTIDE 5'-TRIPHOSPHATASE CTL1-RELATED"/>
    <property type="match status" value="1"/>
</dbReference>
<evidence type="ECO:0000256" key="7">
    <source>
        <dbReference type="ARBA" id="ARBA00047740"/>
    </source>
</evidence>
<dbReference type="Pfam" id="PF02940">
    <property type="entry name" value="mRNA_triPase"/>
    <property type="match status" value="1"/>
</dbReference>
<reference evidence="11 12" key="1">
    <citation type="journal article" date="2019" name="Nat. Ecol. Evol.">
        <title>Megaphylogeny resolves global patterns of mushroom evolution.</title>
        <authorList>
            <person name="Varga T."/>
            <person name="Krizsan K."/>
            <person name="Foldi C."/>
            <person name="Dima B."/>
            <person name="Sanchez-Garcia M."/>
            <person name="Sanchez-Ramirez S."/>
            <person name="Szollosi G.J."/>
            <person name="Szarkandi J.G."/>
            <person name="Papp V."/>
            <person name="Albert L."/>
            <person name="Andreopoulos W."/>
            <person name="Angelini C."/>
            <person name="Antonin V."/>
            <person name="Barry K.W."/>
            <person name="Bougher N.L."/>
            <person name="Buchanan P."/>
            <person name="Buyck B."/>
            <person name="Bense V."/>
            <person name="Catcheside P."/>
            <person name="Chovatia M."/>
            <person name="Cooper J."/>
            <person name="Damon W."/>
            <person name="Desjardin D."/>
            <person name="Finy P."/>
            <person name="Geml J."/>
            <person name="Haridas S."/>
            <person name="Hughes K."/>
            <person name="Justo A."/>
            <person name="Karasinski D."/>
            <person name="Kautmanova I."/>
            <person name="Kiss B."/>
            <person name="Kocsube S."/>
            <person name="Kotiranta H."/>
            <person name="LaButti K.M."/>
            <person name="Lechner B.E."/>
            <person name="Liimatainen K."/>
            <person name="Lipzen A."/>
            <person name="Lukacs Z."/>
            <person name="Mihaltcheva S."/>
            <person name="Morgado L.N."/>
            <person name="Niskanen T."/>
            <person name="Noordeloos M.E."/>
            <person name="Ohm R.A."/>
            <person name="Ortiz-Santana B."/>
            <person name="Ovrebo C."/>
            <person name="Racz N."/>
            <person name="Riley R."/>
            <person name="Savchenko A."/>
            <person name="Shiryaev A."/>
            <person name="Soop K."/>
            <person name="Spirin V."/>
            <person name="Szebenyi C."/>
            <person name="Tomsovsky M."/>
            <person name="Tulloss R.E."/>
            <person name="Uehling J."/>
            <person name="Grigoriev I.V."/>
            <person name="Vagvolgyi C."/>
            <person name="Papp T."/>
            <person name="Martin F.M."/>
            <person name="Miettinen O."/>
            <person name="Hibbett D.S."/>
            <person name="Nagy L.G."/>
        </authorList>
    </citation>
    <scope>NUCLEOTIDE SEQUENCE [LARGE SCALE GENOMIC DNA]</scope>
    <source>
        <strain evidence="11 12">CBS 121175</strain>
    </source>
</reference>
<gene>
    <name evidence="11" type="ORF">FA15DRAFT_586062</name>
</gene>
<evidence type="ECO:0000256" key="1">
    <source>
        <dbReference type="ARBA" id="ARBA00001946"/>
    </source>
</evidence>
<comment type="cofactor">
    <cofactor evidence="1 8">
        <name>Mg(2+)</name>
        <dbReference type="ChEBI" id="CHEBI:18420"/>
    </cofactor>
</comment>